<dbReference type="RefSeq" id="WP_086445480.1">
    <property type="nucleotide sequence ID" value="NZ_CP147248.1"/>
</dbReference>
<dbReference type="Proteomes" id="UP000195080">
    <property type="component" value="Chromosome"/>
</dbReference>
<evidence type="ECO:0000313" key="1">
    <source>
        <dbReference type="EMBL" id="WYJ86983.1"/>
    </source>
</evidence>
<keyword evidence="2" id="KW-1185">Reference proteome</keyword>
<dbReference type="EMBL" id="CP147248">
    <property type="protein sequence ID" value="WYJ86983.1"/>
    <property type="molecule type" value="Genomic_DNA"/>
</dbReference>
<proteinExistence type="predicted"/>
<protein>
    <submittedName>
        <fullName evidence="1">Uncharacterized protein</fullName>
    </submittedName>
</protein>
<sequence length="119" mass="13193">MENLRKKDIIVSLISSGVDYFTIAKAFDLKFNKEAEETGAVDIGIIPTDPYVIKRARELSIFGISPMILSEILGIQKNELDNLQASIDMAIAVDSLIMKGLEEHGCPNCSDILTDSYWL</sequence>
<evidence type="ECO:0000313" key="2">
    <source>
        <dbReference type="Proteomes" id="UP000195080"/>
    </source>
</evidence>
<reference evidence="2" key="1">
    <citation type="submission" date="2017-05" db="EMBL/GenBank/DDBJ databases">
        <title>The Genome Sequence of EEnterococcus faecalis 9F2_4866.</title>
        <authorList>
            <consortium name="The Broad Institute Genomics Platform"/>
            <consortium name="The Broad Institute Genomic Center for Infectious Diseases"/>
            <person name="Earl A."/>
            <person name="Manson A."/>
            <person name="Schwartman J."/>
            <person name="Gilmore M."/>
            <person name="Abouelleil A."/>
            <person name="Cao P."/>
            <person name="Chapman S."/>
            <person name="Cusick C."/>
            <person name="Shea T."/>
            <person name="Young S."/>
            <person name="Neafsey D."/>
            <person name="Nusbaum C."/>
            <person name="Birren B."/>
        </authorList>
    </citation>
    <scope>NUCLEOTIDE SEQUENCE [LARGE SCALE GENOMIC DNA]</scope>
    <source>
        <strain evidence="2">12C11_DIV0727</strain>
    </source>
</reference>
<accession>A0ABZ2T7Z2</accession>
<name>A0ABZ2T7Z2_9ENTE</name>
<gene>
    <name evidence="1" type="ORF">A5866_002067</name>
</gene>
<organism evidence="1 2">
    <name type="scientific">Candidatus Enterococcus lemimoniae</name>
    <dbReference type="NCBI Taxonomy" id="1834167"/>
    <lineage>
        <taxon>Bacteria</taxon>
        <taxon>Bacillati</taxon>
        <taxon>Bacillota</taxon>
        <taxon>Bacilli</taxon>
        <taxon>Lactobacillales</taxon>
        <taxon>Enterococcaceae</taxon>
        <taxon>Enterococcus</taxon>
    </lineage>
</organism>